<feature type="compositionally biased region" description="Polar residues" evidence="10">
    <location>
        <begin position="100"/>
        <end position="110"/>
    </location>
</feature>
<dbReference type="PROSITE" id="PS00107">
    <property type="entry name" value="PROTEIN_KINASE_ATP"/>
    <property type="match status" value="1"/>
</dbReference>
<feature type="region of interest" description="Disordered" evidence="10">
    <location>
        <begin position="870"/>
        <end position="902"/>
    </location>
</feature>
<protein>
    <recommendedName>
        <fullName evidence="2">mitogen-activated protein kinase</fullName>
        <ecNumber evidence="2">2.7.11.24</ecNumber>
    </recommendedName>
</protein>
<reference evidence="12" key="1">
    <citation type="journal article" date="2020" name="Stud. Mycol.">
        <title>101 Dothideomycetes genomes: a test case for predicting lifestyles and emergence of pathogens.</title>
        <authorList>
            <person name="Haridas S."/>
            <person name="Albert R."/>
            <person name="Binder M."/>
            <person name="Bloem J."/>
            <person name="Labutti K."/>
            <person name="Salamov A."/>
            <person name="Andreopoulos B."/>
            <person name="Baker S."/>
            <person name="Barry K."/>
            <person name="Bills G."/>
            <person name="Bluhm B."/>
            <person name="Cannon C."/>
            <person name="Castanera R."/>
            <person name="Culley D."/>
            <person name="Daum C."/>
            <person name="Ezra D."/>
            <person name="Gonzalez J."/>
            <person name="Henrissat B."/>
            <person name="Kuo A."/>
            <person name="Liang C."/>
            <person name="Lipzen A."/>
            <person name="Lutzoni F."/>
            <person name="Magnuson J."/>
            <person name="Mondo S."/>
            <person name="Nolan M."/>
            <person name="Ohm R."/>
            <person name="Pangilinan J."/>
            <person name="Park H.-J."/>
            <person name="Ramirez L."/>
            <person name="Alfaro M."/>
            <person name="Sun H."/>
            <person name="Tritt A."/>
            <person name="Yoshinaga Y."/>
            <person name="Zwiers L.-H."/>
            <person name="Turgeon B."/>
            <person name="Goodwin S."/>
            <person name="Spatafora J."/>
            <person name="Crous P."/>
            <person name="Grigoriev I."/>
        </authorList>
    </citation>
    <scope>NUCLEOTIDE SEQUENCE</scope>
    <source>
        <strain evidence="12">CBS 101060</strain>
    </source>
</reference>
<evidence type="ECO:0000256" key="5">
    <source>
        <dbReference type="ARBA" id="ARBA00022777"/>
    </source>
</evidence>
<organism evidence="12 13">
    <name type="scientific">Patellaria atrata CBS 101060</name>
    <dbReference type="NCBI Taxonomy" id="1346257"/>
    <lineage>
        <taxon>Eukaryota</taxon>
        <taxon>Fungi</taxon>
        <taxon>Dikarya</taxon>
        <taxon>Ascomycota</taxon>
        <taxon>Pezizomycotina</taxon>
        <taxon>Dothideomycetes</taxon>
        <taxon>Dothideomycetes incertae sedis</taxon>
        <taxon>Patellariales</taxon>
        <taxon>Patellariaceae</taxon>
        <taxon>Patellaria</taxon>
    </lineage>
</organism>
<dbReference type="FunFam" id="1.10.510.10:FF:000182">
    <property type="entry name" value="MAP kinase kinase kinase mkh1"/>
    <property type="match status" value="1"/>
</dbReference>
<evidence type="ECO:0000256" key="3">
    <source>
        <dbReference type="ARBA" id="ARBA00022679"/>
    </source>
</evidence>
<comment type="catalytic activity">
    <reaction evidence="8">
        <text>L-seryl-[protein] + ATP = O-phospho-L-seryl-[protein] + ADP + H(+)</text>
        <dbReference type="Rhea" id="RHEA:17989"/>
        <dbReference type="Rhea" id="RHEA-COMP:9863"/>
        <dbReference type="Rhea" id="RHEA-COMP:11604"/>
        <dbReference type="ChEBI" id="CHEBI:15378"/>
        <dbReference type="ChEBI" id="CHEBI:29999"/>
        <dbReference type="ChEBI" id="CHEBI:30616"/>
        <dbReference type="ChEBI" id="CHEBI:83421"/>
        <dbReference type="ChEBI" id="CHEBI:456216"/>
        <dbReference type="EC" id="2.7.11.24"/>
    </reaction>
    <physiologicalReaction direction="left-to-right" evidence="8">
        <dbReference type="Rhea" id="RHEA:17990"/>
    </physiologicalReaction>
</comment>
<dbReference type="GO" id="GO:0005524">
    <property type="term" value="F:ATP binding"/>
    <property type="evidence" value="ECO:0007669"/>
    <property type="project" value="UniProtKB-UniRule"/>
</dbReference>
<evidence type="ECO:0000256" key="4">
    <source>
        <dbReference type="ARBA" id="ARBA00022741"/>
    </source>
</evidence>
<feature type="compositionally biased region" description="Low complexity" evidence="10">
    <location>
        <begin position="595"/>
        <end position="606"/>
    </location>
</feature>
<dbReference type="InterPro" id="IPR017441">
    <property type="entry name" value="Protein_kinase_ATP_BS"/>
</dbReference>
<evidence type="ECO:0000256" key="8">
    <source>
        <dbReference type="ARBA" id="ARBA00048130"/>
    </source>
</evidence>
<dbReference type="SMART" id="SM00220">
    <property type="entry name" value="S_TKc"/>
    <property type="match status" value="1"/>
</dbReference>
<feature type="region of interest" description="Disordered" evidence="10">
    <location>
        <begin position="931"/>
        <end position="1056"/>
    </location>
</feature>
<dbReference type="PANTHER" id="PTHR48016">
    <property type="entry name" value="MAP KINASE KINASE KINASE SSK2-RELATED-RELATED"/>
    <property type="match status" value="1"/>
</dbReference>
<evidence type="ECO:0000256" key="1">
    <source>
        <dbReference type="ARBA" id="ARBA00006529"/>
    </source>
</evidence>
<dbReference type="PANTHER" id="PTHR48016:SF48">
    <property type="entry name" value="SERINE_THREONINE-PROTEIN KINASE BCK1_SLK1_SSP31"/>
    <property type="match status" value="1"/>
</dbReference>
<feature type="compositionally biased region" description="Basic and acidic residues" evidence="10">
    <location>
        <begin position="951"/>
        <end position="978"/>
    </location>
</feature>
<dbReference type="Proteomes" id="UP000799429">
    <property type="component" value="Unassembled WGS sequence"/>
</dbReference>
<dbReference type="PROSITE" id="PS50011">
    <property type="entry name" value="PROTEIN_KINASE_DOM"/>
    <property type="match status" value="1"/>
</dbReference>
<dbReference type="InterPro" id="IPR011009">
    <property type="entry name" value="Kinase-like_dom_sf"/>
</dbReference>
<feature type="compositionally biased region" description="Polar residues" evidence="10">
    <location>
        <begin position="1274"/>
        <end position="1285"/>
    </location>
</feature>
<feature type="compositionally biased region" description="Polar residues" evidence="10">
    <location>
        <begin position="297"/>
        <end position="310"/>
    </location>
</feature>
<dbReference type="InterPro" id="IPR000719">
    <property type="entry name" value="Prot_kinase_dom"/>
</dbReference>
<evidence type="ECO:0000259" key="11">
    <source>
        <dbReference type="PROSITE" id="PS50011"/>
    </source>
</evidence>
<evidence type="ECO:0000256" key="7">
    <source>
        <dbReference type="ARBA" id="ARBA00047919"/>
    </source>
</evidence>
<sequence length="1829" mass="199309">MTTATRQRSGSARSNTSERPDHRRNASPAAQGRNQYGASTDSISNDVPSITSNPTALLIPPNSGSAYPNLIPQSPFSSSPRPRAHTFADPNAQIAYRRPQPTSAMHTYQPGQRHGSIPLPPPPPAATPGPHGLIPPPPPRPLQTPIHGAYPPPPPSALPGGQGFWGRGPYQAQQMTSAQAQHIAYNPTAYQNYQQVLPPPPETQPLTSATYIPGSDSFGPGVGIPPLQPSQRWEQTQYYGNELNGTIDPSRGGTFSPPPGGETMMNNPAEDPRYLDARGYQHVPQTPLGTRHPMLSQPASDSNAGSTPISPSDPGANWPLDKVLVWLAQNHFSNDWQEAFKNLDLHGSEFLEIGRSHGNTKGNFAIMHHKIYPALAKECTSSGTGWDQAREREEGKRLRKLVRRLLDNSDHGLRLPNRRTSNQFLGEGETSPNITRQEVTFLATPTTAGAGEDSPGRQMPMASPGLGVSKRISTQHRNFTLPLPGQATEHHNGPESGKRSAFSETVLRGIGDGVTVRKHSPSLSNELGADPAFSANYREAMRHVSPQHSPGLQSARMAIPMDSRPPHSRYYSHNRNNSSESNLSNMTQYGSSAPSNSSRRNGNDGSRPPPLDRANGAETPSSAKEQRNFLPKFMRRDKKKEDNHPSPDESSVDSPTSPVVQQKVPPSFVKSGMNSSEVSLDREITRPPAIETEKPIVNGNRPRAATKDQFAHKRFIFVTPDGWNYRLIDVTEIKTASGLRQIISENLGIPHGSPVSLHITFPGHTEYDEALTDDSLLHARDRFSDPAGGLKIFVHTPAPVIGSPALGLGLQSAGMASPFKTMTFSGRPMDEATWTRLRADSQAQIDSPGPRSGESTLVPSQREVIQSLANKADFTPESADQGANRGRPKIERTWETGGNMSEAERNALLEAAAEEHRRETDRKQKAYLAERKQKLGGKHSPPDPGSVLGITRERVIDFDNRRDSPYEDKRHFSEEKRLSNPNAKPLVPLRQPPPVPPDSSTLIKANSLSKKTGQQVRKSWNEAEESAGKRRSGEPAAQPELDAKGRRKAIPITPDISSGIGQALLNAGKMGALVGATEIAQRPSPVSTTTPSSGGPASSEAPAKPQRALTMVGFGENGTGSGKSSPIGSPRSPGFTMSKGNVPFKIPDYEEEVPEDLVLEKPTLKLQTPASNPASNPHIEKLKLAQKMHSPEVSPATASPPPNALSRMSSRRSYGPNLDFQEAPISFARSPALPPQDSDDDSDDGLFAAPLRKNNDPAPPSKSNVQPADENKSQRPSLTVKTSKPQVKFESPEKSAVEQSSSGDAESGGREHSNSVDRYPQSAGWSAESPDETNRFLNPNRRESFASDIWANRPPAEALVEHLDEFFPNINLDQLMPTEEVLSPPASPAVAPEQPGLSNKSSFMSNNSRSVTPMSSTDEVHNTGSDEATLKRTDTIRNVAQRNLRKSGGLGRTKSIRDVVKSQYQQPEKRSMPGPSRVATIKTSDLVRRKSTKMFGAKIEQIKPSRGSRLIQLETIPQDTLPVPQRQATFKWVKGQLIGKGTFGRVYLGVNMTTGELIAVKQVEVKPQAAGSDKEKIKEMVKALDQEIDTMQHLDHVNIVQYLGCERKEYSISIFLEYIPGGSIGSCLRKHGKFDEPIVSSLTRQTLQGLAYLHREGILHRDLKADNILLDLDGTCKISDFGISKKTDNIYGNDITNSMQGSVFWMAPEVIRSQGQGYSAKVDIWSLGCVVLEMFAGRRPWSREEAIGAIYKLGSLNQAPPIPDDVSQAISPAAISFMYDCFTIDPADRPTAETLLRAPFCFSDPHYNFLDTELYAKIRGAYGPSLVPH</sequence>
<evidence type="ECO:0000256" key="9">
    <source>
        <dbReference type="PROSITE-ProRule" id="PRU10141"/>
    </source>
</evidence>
<dbReference type="FunFam" id="3.30.200.20:FF:000387">
    <property type="entry name" value="Serine/threonine-protein kinase STE11"/>
    <property type="match status" value="1"/>
</dbReference>
<keyword evidence="13" id="KW-1185">Reference proteome</keyword>
<dbReference type="PROSITE" id="PS00108">
    <property type="entry name" value="PROTEIN_KINASE_ST"/>
    <property type="match status" value="1"/>
</dbReference>
<dbReference type="GO" id="GO:0004707">
    <property type="term" value="F:MAP kinase activity"/>
    <property type="evidence" value="ECO:0007669"/>
    <property type="project" value="UniProtKB-EC"/>
</dbReference>
<keyword evidence="5" id="KW-0418">Kinase</keyword>
<proteinExistence type="inferred from homology"/>
<feature type="region of interest" description="Disordered" evidence="10">
    <location>
        <begin position="1160"/>
        <end position="1340"/>
    </location>
</feature>
<dbReference type="InterPro" id="IPR050538">
    <property type="entry name" value="MAP_kinase_kinase_kinase"/>
</dbReference>
<dbReference type="SUPFAM" id="SSF56112">
    <property type="entry name" value="Protein kinase-like (PK-like)"/>
    <property type="match status" value="1"/>
</dbReference>
<dbReference type="InterPro" id="IPR008271">
    <property type="entry name" value="Ser/Thr_kinase_AS"/>
</dbReference>
<comment type="similarity">
    <text evidence="1">Belongs to the protein kinase superfamily. STE Ser/Thr protein kinase family. MAP kinase kinase kinase subfamily.</text>
</comment>
<dbReference type="OrthoDB" id="266718at2759"/>
<feature type="region of interest" description="Disordered" evidence="10">
    <location>
        <begin position="1382"/>
        <end position="1477"/>
    </location>
</feature>
<dbReference type="EC" id="2.7.11.24" evidence="2"/>
<feature type="compositionally biased region" description="Low complexity" evidence="10">
    <location>
        <begin position="1083"/>
        <end position="1105"/>
    </location>
</feature>
<feature type="region of interest" description="Disordered" evidence="10">
    <location>
        <begin position="1"/>
        <end position="133"/>
    </location>
</feature>
<gene>
    <name evidence="12" type="ORF">M501DRAFT_934993</name>
</gene>
<feature type="region of interest" description="Disordered" evidence="10">
    <location>
        <begin position="242"/>
        <end position="314"/>
    </location>
</feature>
<feature type="region of interest" description="Disordered" evidence="10">
    <location>
        <begin position="193"/>
        <end position="229"/>
    </location>
</feature>
<feature type="compositionally biased region" description="Polar residues" evidence="10">
    <location>
        <begin position="648"/>
        <end position="660"/>
    </location>
</feature>
<evidence type="ECO:0000313" key="13">
    <source>
        <dbReference type="Proteomes" id="UP000799429"/>
    </source>
</evidence>
<name>A0A9P4S9L4_9PEZI</name>
<feature type="binding site" evidence="9">
    <location>
        <position position="1561"/>
    </location>
    <ligand>
        <name>ATP</name>
        <dbReference type="ChEBI" id="CHEBI:30616"/>
    </ligand>
</feature>
<comment type="caution">
    <text evidence="12">The sequence shown here is derived from an EMBL/GenBank/DDBJ whole genome shotgun (WGS) entry which is preliminary data.</text>
</comment>
<dbReference type="CDD" id="cd06629">
    <property type="entry name" value="STKc_Bck1_like"/>
    <property type="match status" value="1"/>
</dbReference>
<feature type="compositionally biased region" description="Polar residues" evidence="10">
    <location>
        <begin position="1"/>
        <end position="15"/>
    </location>
</feature>
<accession>A0A9P4S9L4</accession>
<evidence type="ECO:0000313" key="12">
    <source>
        <dbReference type="EMBL" id="KAF2838509.1"/>
    </source>
</evidence>
<feature type="domain" description="Protein kinase" evidence="11">
    <location>
        <begin position="1532"/>
        <end position="1801"/>
    </location>
</feature>
<feature type="region of interest" description="Disordered" evidence="10">
    <location>
        <begin position="543"/>
        <end position="680"/>
    </location>
</feature>
<dbReference type="EMBL" id="MU006096">
    <property type="protein sequence ID" value="KAF2838509.1"/>
    <property type="molecule type" value="Genomic_DNA"/>
</dbReference>
<feature type="compositionally biased region" description="Polar residues" evidence="10">
    <location>
        <begin position="32"/>
        <end position="55"/>
    </location>
</feature>
<feature type="compositionally biased region" description="Pro residues" evidence="10">
    <location>
        <begin position="118"/>
        <end position="133"/>
    </location>
</feature>
<feature type="region of interest" description="Disordered" evidence="10">
    <location>
        <begin position="1076"/>
        <end position="1148"/>
    </location>
</feature>
<keyword evidence="4 9" id="KW-0547">Nucleotide-binding</keyword>
<evidence type="ECO:0000256" key="2">
    <source>
        <dbReference type="ARBA" id="ARBA00012411"/>
    </source>
</evidence>
<keyword evidence="3" id="KW-0808">Transferase</keyword>
<comment type="catalytic activity">
    <reaction evidence="7">
        <text>L-threonyl-[protein] + ATP = O-phospho-L-threonyl-[protein] + ADP + H(+)</text>
        <dbReference type="Rhea" id="RHEA:46608"/>
        <dbReference type="Rhea" id="RHEA-COMP:11060"/>
        <dbReference type="Rhea" id="RHEA-COMP:11605"/>
        <dbReference type="ChEBI" id="CHEBI:15378"/>
        <dbReference type="ChEBI" id="CHEBI:30013"/>
        <dbReference type="ChEBI" id="CHEBI:30616"/>
        <dbReference type="ChEBI" id="CHEBI:61977"/>
        <dbReference type="ChEBI" id="CHEBI:456216"/>
        <dbReference type="EC" id="2.7.11.24"/>
    </reaction>
    <physiologicalReaction direction="left-to-right" evidence="7">
        <dbReference type="Rhea" id="RHEA:46609"/>
    </physiologicalReaction>
</comment>
<dbReference type="Pfam" id="PF00069">
    <property type="entry name" value="Pkinase"/>
    <property type="match status" value="1"/>
</dbReference>
<feature type="compositionally biased region" description="Low complexity" evidence="10">
    <location>
        <begin position="72"/>
        <end position="81"/>
    </location>
</feature>
<feature type="compositionally biased region" description="Polar residues" evidence="10">
    <location>
        <begin position="1396"/>
        <end position="1426"/>
    </location>
</feature>
<dbReference type="GO" id="GO:0000196">
    <property type="term" value="P:cell integrity MAPK cascade"/>
    <property type="evidence" value="ECO:0007669"/>
    <property type="project" value="UniProtKB-ARBA"/>
</dbReference>
<feature type="compositionally biased region" description="Polar residues" evidence="10">
    <location>
        <begin position="1165"/>
        <end position="1175"/>
    </location>
</feature>
<evidence type="ECO:0000256" key="6">
    <source>
        <dbReference type="ARBA" id="ARBA00022840"/>
    </source>
</evidence>
<feature type="compositionally biased region" description="Low complexity" evidence="10">
    <location>
        <begin position="573"/>
        <end position="585"/>
    </location>
</feature>
<feature type="compositionally biased region" description="Polar residues" evidence="10">
    <location>
        <begin position="998"/>
        <end position="1018"/>
    </location>
</feature>
<dbReference type="Gene3D" id="1.10.510.10">
    <property type="entry name" value="Transferase(Phosphotransferase) domain 1"/>
    <property type="match status" value="1"/>
</dbReference>
<dbReference type="GO" id="GO:0004709">
    <property type="term" value="F:MAP kinase kinase kinase activity"/>
    <property type="evidence" value="ECO:0007669"/>
    <property type="project" value="UniProtKB-ARBA"/>
</dbReference>
<evidence type="ECO:0000256" key="10">
    <source>
        <dbReference type="SAM" id="MobiDB-lite"/>
    </source>
</evidence>
<keyword evidence="6 9" id="KW-0067">ATP-binding</keyword>